<sequence>MTSLYPQQYTQPYAYHQSYRPTSLPMATTTTTPSSTTSTTRPQRPSSTRSSSSRRPLSSTSIHSTSHRVDKPKPNPSPRLAADRRRTLSAREYPSLTDHWRAMYCRDGAEEERDTRPQSWHPPTSARWSAGEGAYASASMPEPEPEIVPAAPASTHAPAVASAPARADRAWSDYMHGVVPEPAMGGTSWFLDESGEAPTLERKESKELIGMGLYDSPQSPVASTLGLKLAEGWCPPVQDEDDEEEEGMVDGGESSESEEEVEEVCGDEGMVGVDVGVGVNLAGTSFLFDEEEEGWWGTGGLVERPKMGWLVPGQEMGRVERTWGCY</sequence>
<proteinExistence type="predicted"/>
<dbReference type="Proteomes" id="UP000799640">
    <property type="component" value="Unassembled WGS sequence"/>
</dbReference>
<evidence type="ECO:0000313" key="2">
    <source>
        <dbReference type="EMBL" id="KAF2396792.1"/>
    </source>
</evidence>
<feature type="region of interest" description="Disordered" evidence="1">
    <location>
        <begin position="238"/>
        <end position="258"/>
    </location>
</feature>
<dbReference type="AlphaFoldDB" id="A0A6G1HLC2"/>
<name>A0A6G1HLC2_9PEZI</name>
<accession>A0A6G1HLC2</accession>
<feature type="compositionally biased region" description="Polar residues" evidence="1">
    <location>
        <begin position="1"/>
        <end position="11"/>
    </location>
</feature>
<protein>
    <submittedName>
        <fullName evidence="2">Uncharacterized protein</fullName>
    </submittedName>
</protein>
<reference evidence="2" key="1">
    <citation type="journal article" date="2020" name="Stud. Mycol.">
        <title>101 Dothideomycetes genomes: a test case for predicting lifestyles and emergence of pathogens.</title>
        <authorList>
            <person name="Haridas S."/>
            <person name="Albert R."/>
            <person name="Binder M."/>
            <person name="Bloem J."/>
            <person name="Labutti K."/>
            <person name="Salamov A."/>
            <person name="Andreopoulos B."/>
            <person name="Baker S."/>
            <person name="Barry K."/>
            <person name="Bills G."/>
            <person name="Bluhm B."/>
            <person name="Cannon C."/>
            <person name="Castanera R."/>
            <person name="Culley D."/>
            <person name="Daum C."/>
            <person name="Ezra D."/>
            <person name="Gonzalez J."/>
            <person name="Henrissat B."/>
            <person name="Kuo A."/>
            <person name="Liang C."/>
            <person name="Lipzen A."/>
            <person name="Lutzoni F."/>
            <person name="Magnuson J."/>
            <person name="Mondo S."/>
            <person name="Nolan M."/>
            <person name="Ohm R."/>
            <person name="Pangilinan J."/>
            <person name="Park H.-J."/>
            <person name="Ramirez L."/>
            <person name="Alfaro M."/>
            <person name="Sun H."/>
            <person name="Tritt A."/>
            <person name="Yoshinaga Y."/>
            <person name="Zwiers L.-H."/>
            <person name="Turgeon B."/>
            <person name="Goodwin S."/>
            <person name="Spatafora J."/>
            <person name="Crous P."/>
            <person name="Grigoriev I."/>
        </authorList>
    </citation>
    <scope>NUCLEOTIDE SEQUENCE</scope>
    <source>
        <strain evidence="2">CBS 262.69</strain>
    </source>
</reference>
<feature type="compositionally biased region" description="Low complexity" evidence="1">
    <location>
        <begin position="20"/>
        <end position="61"/>
    </location>
</feature>
<evidence type="ECO:0000256" key="1">
    <source>
        <dbReference type="SAM" id="MobiDB-lite"/>
    </source>
</evidence>
<organism evidence="2 3">
    <name type="scientific">Trichodelitschia bisporula</name>
    <dbReference type="NCBI Taxonomy" id="703511"/>
    <lineage>
        <taxon>Eukaryota</taxon>
        <taxon>Fungi</taxon>
        <taxon>Dikarya</taxon>
        <taxon>Ascomycota</taxon>
        <taxon>Pezizomycotina</taxon>
        <taxon>Dothideomycetes</taxon>
        <taxon>Dothideomycetes incertae sedis</taxon>
        <taxon>Phaeotrichales</taxon>
        <taxon>Phaeotrichaceae</taxon>
        <taxon>Trichodelitschia</taxon>
    </lineage>
</organism>
<gene>
    <name evidence="2" type="ORF">EJ06DRAFT_524303</name>
</gene>
<dbReference type="EMBL" id="ML996705">
    <property type="protein sequence ID" value="KAF2396792.1"/>
    <property type="molecule type" value="Genomic_DNA"/>
</dbReference>
<dbReference type="OrthoDB" id="5378435at2759"/>
<evidence type="ECO:0000313" key="3">
    <source>
        <dbReference type="Proteomes" id="UP000799640"/>
    </source>
</evidence>
<feature type="region of interest" description="Disordered" evidence="1">
    <location>
        <begin position="109"/>
        <end position="143"/>
    </location>
</feature>
<keyword evidence="3" id="KW-1185">Reference proteome</keyword>
<feature type="region of interest" description="Disordered" evidence="1">
    <location>
        <begin position="1"/>
        <end position="93"/>
    </location>
</feature>